<comment type="caution">
    <text evidence="1">The sequence shown here is derived from an EMBL/GenBank/DDBJ whole genome shotgun (WGS) entry which is preliminary data.</text>
</comment>
<dbReference type="OrthoDB" id="5193878at2"/>
<organism evidence="1 2">
    <name type="scientific">Halopolyspora algeriensis</name>
    <dbReference type="NCBI Taxonomy" id="1500506"/>
    <lineage>
        <taxon>Bacteria</taxon>
        <taxon>Bacillati</taxon>
        <taxon>Actinomycetota</taxon>
        <taxon>Actinomycetes</taxon>
        <taxon>Actinomycetes incertae sedis</taxon>
        <taxon>Halopolyspora</taxon>
    </lineage>
</organism>
<proteinExistence type="predicted"/>
<dbReference type="AlphaFoldDB" id="A0A368VYH9"/>
<dbReference type="RefSeq" id="WP_114452747.1">
    <property type="nucleotide sequence ID" value="NZ_QPJC01000004.1"/>
</dbReference>
<evidence type="ECO:0000313" key="2">
    <source>
        <dbReference type="Proteomes" id="UP000253495"/>
    </source>
</evidence>
<protein>
    <submittedName>
        <fullName evidence="1">Uncharacterized protein</fullName>
    </submittedName>
</protein>
<accession>A0A368VYH9</accession>
<gene>
    <name evidence="1" type="ORF">DFQ14_104223</name>
</gene>
<sequence>MGEEERRELRDAAELIERLAATSTRGRWQLRGLLATRPEVVAEREDGSTEHVAEARAASGHWITAMSPAVGPPLAGWLRSAARTESTVDPDALSVARALLDR</sequence>
<dbReference type="Proteomes" id="UP000253495">
    <property type="component" value="Unassembled WGS sequence"/>
</dbReference>
<dbReference type="EMBL" id="QPJC01000004">
    <property type="protein sequence ID" value="RCW44634.1"/>
    <property type="molecule type" value="Genomic_DNA"/>
</dbReference>
<name>A0A368VYH9_9ACTN</name>
<evidence type="ECO:0000313" key="1">
    <source>
        <dbReference type="EMBL" id="RCW44634.1"/>
    </source>
</evidence>
<keyword evidence="2" id="KW-1185">Reference proteome</keyword>
<reference evidence="1 2" key="1">
    <citation type="submission" date="2018-07" db="EMBL/GenBank/DDBJ databases">
        <title>Genomic Encyclopedia of Type Strains, Phase III (KMG-III): the genomes of soil and plant-associated and newly described type strains.</title>
        <authorList>
            <person name="Whitman W."/>
        </authorList>
    </citation>
    <scope>NUCLEOTIDE SEQUENCE [LARGE SCALE GENOMIC DNA]</scope>
    <source>
        <strain evidence="1 2">CECT 8575</strain>
    </source>
</reference>